<dbReference type="SMART" id="SM00860">
    <property type="entry name" value="SMI1_KNR4"/>
    <property type="match status" value="1"/>
</dbReference>
<dbReference type="RefSeq" id="WP_120054665.1">
    <property type="nucleotide sequence ID" value="NZ_JACRWI010000004.1"/>
</dbReference>
<comment type="caution">
    <text evidence="2">The sequence shown here is derived from an EMBL/GenBank/DDBJ whole genome shotgun (WGS) entry which is preliminary data.</text>
</comment>
<dbReference type="SUPFAM" id="SSF160631">
    <property type="entry name" value="SMI1/KNR4-like"/>
    <property type="match status" value="1"/>
</dbReference>
<keyword evidence="3" id="KW-1185">Reference proteome</keyword>
<evidence type="ECO:0000313" key="3">
    <source>
        <dbReference type="Proteomes" id="UP000640363"/>
    </source>
</evidence>
<gene>
    <name evidence="2" type="ORF">H8892_05490</name>
</gene>
<proteinExistence type="predicted"/>
<dbReference type="Gene3D" id="1.25.40.10">
    <property type="entry name" value="Tetratricopeptide repeat domain"/>
    <property type="match status" value="1"/>
</dbReference>
<name>A0ABR7JXI0_9FIRM</name>
<reference evidence="2 3" key="1">
    <citation type="submission" date="2020-08" db="EMBL/GenBank/DDBJ databases">
        <authorList>
            <person name="Liu C."/>
            <person name="Sun Q."/>
        </authorList>
    </citation>
    <scope>NUCLEOTIDE SEQUENCE [LARGE SCALE GENOMIC DNA]</scope>
    <source>
        <strain evidence="2 3">NSJ-78</strain>
    </source>
</reference>
<evidence type="ECO:0000313" key="2">
    <source>
        <dbReference type="EMBL" id="MBC6001400.1"/>
    </source>
</evidence>
<dbReference type="InterPro" id="IPR011990">
    <property type="entry name" value="TPR-like_helical_dom_sf"/>
</dbReference>
<dbReference type="InterPro" id="IPR018958">
    <property type="entry name" value="Knr4/Smi1-like_dom"/>
</dbReference>
<evidence type="ECO:0000259" key="1">
    <source>
        <dbReference type="SMART" id="SM00860"/>
    </source>
</evidence>
<accession>A0ABR7JXI0</accession>
<dbReference type="Gene3D" id="3.40.1580.10">
    <property type="entry name" value="SMI1/KNR4-like"/>
    <property type="match status" value="1"/>
</dbReference>
<feature type="domain" description="Knr4/Smi1-like" evidence="1">
    <location>
        <begin position="27"/>
        <end position="161"/>
    </location>
</feature>
<organism evidence="2 3">
    <name type="scientific">Veillonella hominis</name>
    <dbReference type="NCBI Taxonomy" id="2764330"/>
    <lineage>
        <taxon>Bacteria</taxon>
        <taxon>Bacillati</taxon>
        <taxon>Bacillota</taxon>
        <taxon>Negativicutes</taxon>
        <taxon>Veillonellales</taxon>
        <taxon>Veillonellaceae</taxon>
        <taxon>Veillonella</taxon>
    </lineage>
</organism>
<dbReference type="Pfam" id="PF09346">
    <property type="entry name" value="SMI1_KNR4"/>
    <property type="match status" value="1"/>
</dbReference>
<dbReference type="InterPro" id="IPR037883">
    <property type="entry name" value="Knr4/Smi1-like_sf"/>
</dbReference>
<dbReference type="EMBL" id="JACRWI010000004">
    <property type="protein sequence ID" value="MBC6001400.1"/>
    <property type="molecule type" value="Genomic_DNA"/>
</dbReference>
<dbReference type="SUPFAM" id="SSF48452">
    <property type="entry name" value="TPR-like"/>
    <property type="match status" value="1"/>
</dbReference>
<dbReference type="Proteomes" id="UP000640363">
    <property type="component" value="Unassembled WGS sequence"/>
</dbReference>
<sequence length="510" mass="58994">MSDLKDFNWNGFWNDVDYAFESYIGKPVTDKDIKDAESELGYILPAAYIELLNNHNGGVLNKNCFINNNGDCVYVTGIYGIDRDKKNSILGQFGNEFWISKWEYPPIGIVVADTISGGHDMIFLDYRECGPTGEPKVVRVDQEGDYSITLLADNFGDFIKNLYISIEEITDEEFQSLSDTEKVKLLNEQEDLDVDRAMELLTNIGIDNLSPTLLSALGRMYNNNGRPEEAIDLFNRIDETHRDWSWYYRCGYAHASLACGESYESKHVQKALQLIETAMKMTKEDRLDKQLGWCCEVVKYLLTQIKPKEYKVDYPLVYETIKNVFDKKNSKDTIEDKVTTEGKVTGDINECEEDKYPTYDVVHWVFNKKTYSREEFSKEYNENVKKYTDDGQADDDDRLEEPEILVTYEAWIESVDQLFDNERVTDEELFEEDKEDGMWQVEIMAHLVADNGTYFTREELLFKLHNLMANKELGDHVFFEGIEYEGHECEGYGLIDNEDGIPVFYTCCGS</sequence>
<protein>
    <submittedName>
        <fullName evidence="2">SMI1/KNR4 family protein</fullName>
    </submittedName>
</protein>